<dbReference type="AlphaFoldDB" id="A0A2D0A4K7"/>
<dbReference type="Proteomes" id="UP000197290">
    <property type="component" value="Unassembled WGS sequence"/>
</dbReference>
<evidence type="ECO:0000313" key="3">
    <source>
        <dbReference type="Proteomes" id="UP000197290"/>
    </source>
</evidence>
<keyword evidence="3" id="KW-1185">Reference proteome</keyword>
<feature type="transmembrane region" description="Helical" evidence="1">
    <location>
        <begin position="12"/>
        <end position="32"/>
    </location>
</feature>
<keyword evidence="1" id="KW-0812">Transmembrane</keyword>
<keyword evidence="1" id="KW-0472">Membrane</keyword>
<proteinExistence type="predicted"/>
<sequence length="33" mass="3445">MDDVARTPPLTGLVVATPLSLALWAMIVLPLLG</sequence>
<protein>
    <submittedName>
        <fullName evidence="2">Uncharacterized protein</fullName>
    </submittedName>
</protein>
<name>A0A2D0A4K7_9SPHN</name>
<reference evidence="2 3" key="1">
    <citation type="submission" date="2017-03" db="EMBL/GenBank/DDBJ databases">
        <title>Genome sequence of Sphingomonas dokdonensis DSM 21029.</title>
        <authorList>
            <person name="Poehlein A."/>
            <person name="Wuebbeler J.H."/>
            <person name="Steinbuechel A."/>
            <person name="Daniel R."/>
        </authorList>
    </citation>
    <scope>NUCLEOTIDE SEQUENCE [LARGE SCALE GENOMIC DNA]</scope>
    <source>
        <strain evidence="2 3">DSM 21029</strain>
    </source>
</reference>
<organism evidence="2 3">
    <name type="scientific">Sphingomonas dokdonensis</name>
    <dbReference type="NCBI Taxonomy" id="344880"/>
    <lineage>
        <taxon>Bacteria</taxon>
        <taxon>Pseudomonadati</taxon>
        <taxon>Pseudomonadota</taxon>
        <taxon>Alphaproteobacteria</taxon>
        <taxon>Sphingomonadales</taxon>
        <taxon>Sphingomonadaceae</taxon>
        <taxon>Sphingomonas</taxon>
    </lineage>
</organism>
<gene>
    <name evidence="2" type="ORF">SPDO_30620</name>
</gene>
<keyword evidence="1" id="KW-1133">Transmembrane helix</keyword>
<evidence type="ECO:0000313" key="2">
    <source>
        <dbReference type="EMBL" id="OWK27822.1"/>
    </source>
</evidence>
<dbReference type="EMBL" id="NBBI01000009">
    <property type="protein sequence ID" value="OWK27822.1"/>
    <property type="molecule type" value="Genomic_DNA"/>
</dbReference>
<comment type="caution">
    <text evidence="2">The sequence shown here is derived from an EMBL/GenBank/DDBJ whole genome shotgun (WGS) entry which is preliminary data.</text>
</comment>
<evidence type="ECO:0000256" key="1">
    <source>
        <dbReference type="SAM" id="Phobius"/>
    </source>
</evidence>
<accession>A0A2D0A4K7</accession>